<sequence length="1201" mass="129520">MPPLHESDIVLLESKVMADTPNGGGGPTGRAIAYGGSNGIFRDVTEPDRAGGDVSIRQLHAAIQSPNTEPALGVNIILSQPPSDPNISITLAKCGLFHRRTDIANAIAEYLIQSVEWGGFLLEDHVERQRSINLFHRPGTPAPTPGDTVYLVHNEGLPTQISQYVRVARVEQEERTFTYSTGGSYADYKALVSRCELTDPLRYAFPGSPPSRGFDRAANKTRVRVTTVADAAEYYGASPITAVAQMQQRTVQVGSIYSQIVPNSRTETATVDQRPAAARTLTLATSPRAVEVAVAAHTRRIRVTQQNVGFSFVAQLRPLPEAGTIIISYRSMGNWYTLTDDGAGKLTGRGSGQAIYATGSLGVDFDAMPDVGSSIIIQYAERSAYTNRSGQGAQVRQPEYAFTLQQDGAVPGTISMTWPSGGVLRTVTDNGSGQWTGDGTGDIDYPSNGVRLRTPHMIDAGGQFQITYQRAPMHEEIFTGLAVDAAGFTTITTAQQPLAGSVQVQWAIAQEVSHTSGATLTEASSKTDEIHATEQVLGVINTHWVTGDAVGVWEGGTFYGGPVTSAPPGYGSQYGYSTRVKSVTETQSTLQRTTVRDTNSSRRTITINVLTDDGAGGFINGMGAVLYASKTLNVKVVSHDRSTENYKSDYEDARQFKEILTNSTNPTPPGNTTNKGGDYSTTAVGEQMLGSVLVRYQVGPLAPSSVTESYTPPAVVIDLCPYTSDAIVPGSLQFQWMGETYQDFEGRLYRGRTSTTTGFDCGSVNYLSSIALIEDYVVAPGAFVLQSLWTRRTAWKTASVFFRTPAAPVKPTAITVMMVDAEGNAMTATGTLDGQFQGEHMWGVFDYETGVGELQFGDFVLDSSLTEAQKQEWWYRPADVGAVQPLKIWRPWPVDPTSLRINSVTYVYLPLDAELLGLDPVRLPPDGRVPIYRRGKFVVISHSTDIPAAALSAGQTINCARPRLARVHLVGGNGALITSGYSADLDAGMVTINDTTGWVQPVKVRHVIEEMARLQDVQIDGTLTLAKDLSHDYPVGAIVSSAIMADDLQAHLSAQWDQHTWDGITWADNLVGNPASATYNDALAPVEVTNAGALTEKFALRFKNNLEFECIGEHVGNIGVGNVNTDFAPINPISGAPYFVLRAIGWGQGWAAGNVQFLHFVGAIYAYAAIRTVQPSTAITLDHHFELLTRVNLDRLPATIS</sequence>
<gene>
    <name evidence="1" type="ORF">SAMN02982919_01357</name>
</gene>
<keyword evidence="2" id="KW-1185">Reference proteome</keyword>
<dbReference type="STRING" id="180197.SAMN02982919_01357"/>
<dbReference type="AlphaFoldDB" id="A0A1H9JCH7"/>
<reference evidence="1 2" key="1">
    <citation type="submission" date="2016-10" db="EMBL/GenBank/DDBJ databases">
        <authorList>
            <person name="de Groot N.N."/>
        </authorList>
    </citation>
    <scope>NUCLEOTIDE SEQUENCE [LARGE SCALE GENOMIC DNA]</scope>
    <source>
        <strain evidence="1 2">ATCC 35958</strain>
    </source>
</reference>
<name>A0A1H9JCH7_9BURK</name>
<evidence type="ECO:0000313" key="1">
    <source>
        <dbReference type="EMBL" id="SEQ84429.1"/>
    </source>
</evidence>
<organism evidence="1 2">
    <name type="scientific">Giesbergeria anulus</name>
    <dbReference type="NCBI Taxonomy" id="180197"/>
    <lineage>
        <taxon>Bacteria</taxon>
        <taxon>Pseudomonadati</taxon>
        <taxon>Pseudomonadota</taxon>
        <taxon>Betaproteobacteria</taxon>
        <taxon>Burkholderiales</taxon>
        <taxon>Comamonadaceae</taxon>
        <taxon>Giesbergeria</taxon>
    </lineage>
</organism>
<dbReference type="Proteomes" id="UP000199766">
    <property type="component" value="Unassembled WGS sequence"/>
</dbReference>
<dbReference type="OrthoDB" id="8477619at2"/>
<dbReference type="RefSeq" id="WP_091454686.1">
    <property type="nucleotide sequence ID" value="NZ_FOGD01000002.1"/>
</dbReference>
<protein>
    <submittedName>
        <fullName evidence="1">Uncharacterized protein</fullName>
    </submittedName>
</protein>
<accession>A0A1H9JCH7</accession>
<proteinExistence type="predicted"/>
<evidence type="ECO:0000313" key="2">
    <source>
        <dbReference type="Proteomes" id="UP000199766"/>
    </source>
</evidence>
<dbReference type="EMBL" id="FOGD01000002">
    <property type="protein sequence ID" value="SEQ84429.1"/>
    <property type="molecule type" value="Genomic_DNA"/>
</dbReference>